<dbReference type="RefSeq" id="WP_377601218.1">
    <property type="nucleotide sequence ID" value="NZ_JBHUME010000005.1"/>
</dbReference>
<dbReference type="SMART" id="SM00855">
    <property type="entry name" value="PGAM"/>
    <property type="match status" value="1"/>
</dbReference>
<accession>A0ABW5PC36</accession>
<dbReference type="PANTHER" id="PTHR46517">
    <property type="entry name" value="FRUCTOSE-2,6-BISPHOSPHATASE TIGAR"/>
    <property type="match status" value="1"/>
</dbReference>
<protein>
    <submittedName>
        <fullName evidence="2">Histidine phosphatase family protein</fullName>
        <ecNumber evidence="2">3.1.3.-</ecNumber>
    </submittedName>
</protein>
<dbReference type="Proteomes" id="UP001597541">
    <property type="component" value="Unassembled WGS sequence"/>
</dbReference>
<dbReference type="InterPro" id="IPR013078">
    <property type="entry name" value="His_Pase_superF_clade-1"/>
</dbReference>
<sequence>MSTIGFIRHGVTRWNAEGRLQGQIDIELSGEGVAQAEALASRLAAESWDCIYSSDLQRARGTAEIIANRMGLKDVLTDIRLRERSFGKLEGTTLDERVAAWGSEWQSLDLGVESDEALTARALEFIEELTEIHPHSRILIVSHGGYLAQLYKTVFLEHEDEHLTNTSLTIAVREGGTWIKTLFNCTAHLHSTEQPT</sequence>
<dbReference type="CDD" id="cd07067">
    <property type="entry name" value="HP_PGM_like"/>
    <property type="match status" value="1"/>
</dbReference>
<dbReference type="InterPro" id="IPR029033">
    <property type="entry name" value="His_PPase_superfam"/>
</dbReference>
<dbReference type="Gene3D" id="3.40.50.1240">
    <property type="entry name" value="Phosphoglycerate mutase-like"/>
    <property type="match status" value="1"/>
</dbReference>
<dbReference type="EMBL" id="JBHUME010000005">
    <property type="protein sequence ID" value="MFD2612035.1"/>
    <property type="molecule type" value="Genomic_DNA"/>
</dbReference>
<keyword evidence="3" id="KW-1185">Reference proteome</keyword>
<dbReference type="SUPFAM" id="SSF53254">
    <property type="entry name" value="Phosphoglycerate mutase-like"/>
    <property type="match status" value="1"/>
</dbReference>
<name>A0ABW5PC36_9BACL</name>
<proteinExistence type="predicted"/>
<dbReference type="GO" id="GO:0016787">
    <property type="term" value="F:hydrolase activity"/>
    <property type="evidence" value="ECO:0007669"/>
    <property type="project" value="UniProtKB-KW"/>
</dbReference>
<dbReference type="InterPro" id="IPR051695">
    <property type="entry name" value="Phosphoglycerate_Mutase"/>
</dbReference>
<organism evidence="2 3">
    <name type="scientific">Paenibacillus gansuensis</name>
    <dbReference type="NCBI Taxonomy" id="306542"/>
    <lineage>
        <taxon>Bacteria</taxon>
        <taxon>Bacillati</taxon>
        <taxon>Bacillota</taxon>
        <taxon>Bacilli</taxon>
        <taxon>Bacillales</taxon>
        <taxon>Paenibacillaceae</taxon>
        <taxon>Paenibacillus</taxon>
    </lineage>
</organism>
<evidence type="ECO:0000313" key="2">
    <source>
        <dbReference type="EMBL" id="MFD2612035.1"/>
    </source>
</evidence>
<evidence type="ECO:0000256" key="1">
    <source>
        <dbReference type="ARBA" id="ARBA00022801"/>
    </source>
</evidence>
<gene>
    <name evidence="2" type="ORF">ACFSUF_06295</name>
</gene>
<comment type="caution">
    <text evidence="2">The sequence shown here is derived from an EMBL/GenBank/DDBJ whole genome shotgun (WGS) entry which is preliminary data.</text>
</comment>
<dbReference type="PANTHER" id="PTHR46517:SF1">
    <property type="entry name" value="FRUCTOSE-2,6-BISPHOSPHATASE TIGAR"/>
    <property type="match status" value="1"/>
</dbReference>
<dbReference type="Pfam" id="PF00300">
    <property type="entry name" value="His_Phos_1"/>
    <property type="match status" value="1"/>
</dbReference>
<evidence type="ECO:0000313" key="3">
    <source>
        <dbReference type="Proteomes" id="UP001597541"/>
    </source>
</evidence>
<keyword evidence="1 2" id="KW-0378">Hydrolase</keyword>
<reference evidence="3" key="1">
    <citation type="journal article" date="2019" name="Int. J. Syst. Evol. Microbiol.">
        <title>The Global Catalogue of Microorganisms (GCM) 10K type strain sequencing project: providing services to taxonomists for standard genome sequencing and annotation.</title>
        <authorList>
            <consortium name="The Broad Institute Genomics Platform"/>
            <consortium name="The Broad Institute Genome Sequencing Center for Infectious Disease"/>
            <person name="Wu L."/>
            <person name="Ma J."/>
        </authorList>
    </citation>
    <scope>NUCLEOTIDE SEQUENCE [LARGE SCALE GENOMIC DNA]</scope>
    <source>
        <strain evidence="3">KCTC 3950</strain>
    </source>
</reference>
<dbReference type="EC" id="3.1.3.-" evidence="2"/>